<dbReference type="Proteomes" id="UP000054359">
    <property type="component" value="Unassembled WGS sequence"/>
</dbReference>
<protein>
    <submittedName>
        <fullName evidence="1">Uncharacterized protein</fullName>
    </submittedName>
</protein>
<reference evidence="1 2" key="1">
    <citation type="submission" date="2013-11" db="EMBL/GenBank/DDBJ databases">
        <title>Genome sequencing of Stegodyphus mimosarum.</title>
        <authorList>
            <person name="Bechsgaard J."/>
        </authorList>
    </citation>
    <scope>NUCLEOTIDE SEQUENCE [LARGE SCALE GENOMIC DNA]</scope>
</reference>
<feature type="non-terminal residue" evidence="1">
    <location>
        <position position="63"/>
    </location>
</feature>
<dbReference type="AlphaFoldDB" id="A0A087TPR1"/>
<proteinExistence type="predicted"/>
<feature type="non-terminal residue" evidence="1">
    <location>
        <position position="1"/>
    </location>
</feature>
<accession>A0A087TPR1</accession>
<dbReference type="EMBL" id="KK116219">
    <property type="protein sequence ID" value="KFM67100.1"/>
    <property type="molecule type" value="Genomic_DNA"/>
</dbReference>
<sequence length="63" mass="7112">KRWSQGRDATLIELRQKISEVDQNLKTIQSKKELQLPQISAAVATNIEETCKEIDSNVSTKKA</sequence>
<keyword evidence="2" id="KW-1185">Reference proteome</keyword>
<evidence type="ECO:0000313" key="1">
    <source>
        <dbReference type="EMBL" id="KFM67100.1"/>
    </source>
</evidence>
<evidence type="ECO:0000313" key="2">
    <source>
        <dbReference type="Proteomes" id="UP000054359"/>
    </source>
</evidence>
<name>A0A087TPR1_STEMI</name>
<organism evidence="1 2">
    <name type="scientific">Stegodyphus mimosarum</name>
    <name type="common">African social velvet spider</name>
    <dbReference type="NCBI Taxonomy" id="407821"/>
    <lineage>
        <taxon>Eukaryota</taxon>
        <taxon>Metazoa</taxon>
        <taxon>Ecdysozoa</taxon>
        <taxon>Arthropoda</taxon>
        <taxon>Chelicerata</taxon>
        <taxon>Arachnida</taxon>
        <taxon>Araneae</taxon>
        <taxon>Araneomorphae</taxon>
        <taxon>Entelegynae</taxon>
        <taxon>Eresoidea</taxon>
        <taxon>Eresidae</taxon>
        <taxon>Stegodyphus</taxon>
    </lineage>
</organism>
<gene>
    <name evidence="1" type="ORF">X975_06873</name>
</gene>